<dbReference type="PANTHER" id="PTHR45996">
    <property type="entry name" value="AGAP001464-PB"/>
    <property type="match status" value="1"/>
</dbReference>
<keyword evidence="4" id="KW-0812">Transmembrane</keyword>
<dbReference type="SUPFAM" id="SSF57959">
    <property type="entry name" value="Leucine zipper domain"/>
    <property type="match status" value="1"/>
</dbReference>
<feature type="region of interest" description="Disordered" evidence="17">
    <location>
        <begin position="318"/>
        <end position="357"/>
    </location>
</feature>
<dbReference type="Proteomes" id="UP000264800">
    <property type="component" value="Unplaced"/>
</dbReference>
<organism evidence="19 20">
    <name type="scientific">Kryptolebias marmoratus</name>
    <name type="common">Mangrove killifish</name>
    <name type="synonym">Rivulus marmoratus</name>
    <dbReference type="NCBI Taxonomy" id="37003"/>
    <lineage>
        <taxon>Eukaryota</taxon>
        <taxon>Metazoa</taxon>
        <taxon>Chordata</taxon>
        <taxon>Craniata</taxon>
        <taxon>Vertebrata</taxon>
        <taxon>Euteleostomi</taxon>
        <taxon>Actinopterygii</taxon>
        <taxon>Neopterygii</taxon>
        <taxon>Teleostei</taxon>
        <taxon>Neoteleostei</taxon>
        <taxon>Acanthomorphata</taxon>
        <taxon>Ovalentaria</taxon>
        <taxon>Atherinomorphae</taxon>
        <taxon>Cyprinodontiformes</taxon>
        <taxon>Rivulidae</taxon>
        <taxon>Kryptolebias</taxon>
    </lineage>
</organism>
<dbReference type="InterPro" id="IPR051381">
    <property type="entry name" value="CREB_ATF_subfamily"/>
</dbReference>
<evidence type="ECO:0000256" key="11">
    <source>
        <dbReference type="ARBA" id="ARBA00023159"/>
    </source>
</evidence>
<dbReference type="GO" id="GO:0005634">
    <property type="term" value="C:nucleus"/>
    <property type="evidence" value="ECO:0007669"/>
    <property type="project" value="TreeGrafter"/>
</dbReference>
<evidence type="ECO:0000256" key="15">
    <source>
        <dbReference type="ARBA" id="ARBA00057520"/>
    </source>
</evidence>
<keyword evidence="8" id="KW-0805">Transcription regulation</keyword>
<dbReference type="FunFam" id="1.20.5.170:FF:000042">
    <property type="entry name" value="Cyclic AMP-responsive element-binding protein 3-like protein 3"/>
    <property type="match status" value="1"/>
</dbReference>
<comment type="similarity">
    <text evidence="2">Belongs to the bZIP family. ATF subfamily.</text>
</comment>
<evidence type="ECO:0000256" key="10">
    <source>
        <dbReference type="ARBA" id="ARBA00023136"/>
    </source>
</evidence>
<dbReference type="SMART" id="SM00338">
    <property type="entry name" value="BRLZ"/>
    <property type="match status" value="1"/>
</dbReference>
<evidence type="ECO:0000256" key="14">
    <source>
        <dbReference type="ARBA" id="ARBA00023242"/>
    </source>
</evidence>
<comment type="subcellular location">
    <subcellularLocation>
        <location evidence="1">Endoplasmic reticulum membrane</location>
        <topology evidence="1">Single-pass type II membrane protein</topology>
    </subcellularLocation>
</comment>
<dbReference type="Gene3D" id="1.20.5.170">
    <property type="match status" value="1"/>
</dbReference>
<evidence type="ECO:0000256" key="7">
    <source>
        <dbReference type="ARBA" id="ARBA00022989"/>
    </source>
</evidence>
<evidence type="ECO:0000256" key="9">
    <source>
        <dbReference type="ARBA" id="ARBA00023125"/>
    </source>
</evidence>
<dbReference type="PROSITE" id="PS50217">
    <property type="entry name" value="BZIP"/>
    <property type="match status" value="1"/>
</dbReference>
<evidence type="ECO:0000256" key="8">
    <source>
        <dbReference type="ARBA" id="ARBA00023015"/>
    </source>
</evidence>
<dbReference type="Ensembl" id="ENSKMAT00000009393.1">
    <property type="protein sequence ID" value="ENSKMAP00000009258.1"/>
    <property type="gene ID" value="ENSKMAG00000006942.1"/>
</dbReference>
<dbReference type="STRING" id="37003.ENSKMAP00000009258"/>
<evidence type="ECO:0000256" key="17">
    <source>
        <dbReference type="SAM" id="MobiDB-lite"/>
    </source>
</evidence>
<keyword evidence="14" id="KW-0539">Nucleus</keyword>
<dbReference type="CDD" id="cd14689">
    <property type="entry name" value="bZIP_CREB3"/>
    <property type="match status" value="1"/>
</dbReference>
<keyword evidence="7" id="KW-1133">Transmembrane helix</keyword>
<dbReference type="OrthoDB" id="674948at2759"/>
<dbReference type="OMA" id="ESEGCHE"/>
<dbReference type="RefSeq" id="XP_017277678.1">
    <property type="nucleotide sequence ID" value="XM_017422189.3"/>
</dbReference>
<dbReference type="GO" id="GO:0000981">
    <property type="term" value="F:DNA-binding transcription factor activity, RNA polymerase II-specific"/>
    <property type="evidence" value="ECO:0007669"/>
    <property type="project" value="TreeGrafter"/>
</dbReference>
<accession>A0A3Q2ZZ78</accession>
<keyword evidence="5" id="KW-0256">Endoplasmic reticulum</keyword>
<evidence type="ECO:0000256" key="2">
    <source>
        <dbReference type="ARBA" id="ARBA00009050"/>
    </source>
</evidence>
<evidence type="ECO:0000313" key="20">
    <source>
        <dbReference type="Proteomes" id="UP000264800"/>
    </source>
</evidence>
<dbReference type="InterPro" id="IPR004827">
    <property type="entry name" value="bZIP"/>
</dbReference>
<evidence type="ECO:0000256" key="12">
    <source>
        <dbReference type="ARBA" id="ARBA00023163"/>
    </source>
</evidence>
<dbReference type="GO" id="GO:0000978">
    <property type="term" value="F:RNA polymerase II cis-regulatory region sequence-specific DNA binding"/>
    <property type="evidence" value="ECO:0007669"/>
    <property type="project" value="TreeGrafter"/>
</dbReference>
<feature type="compositionally biased region" description="Pro residues" evidence="17">
    <location>
        <begin position="345"/>
        <end position="354"/>
    </location>
</feature>
<name>A0A3Q2ZZ78_KRYMA</name>
<dbReference type="Pfam" id="PF00170">
    <property type="entry name" value="bZIP_1"/>
    <property type="match status" value="1"/>
</dbReference>
<keyword evidence="16" id="KW-0175">Coiled coil</keyword>
<feature type="coiled-coil region" evidence="16">
    <location>
        <begin position="249"/>
        <end position="283"/>
    </location>
</feature>
<reference evidence="19" key="1">
    <citation type="submission" date="2025-08" db="UniProtKB">
        <authorList>
            <consortium name="Ensembl"/>
        </authorList>
    </citation>
    <scope>IDENTIFICATION</scope>
</reference>
<proteinExistence type="inferred from homology"/>
<keyword evidence="12" id="KW-0804">Transcription</keyword>
<evidence type="ECO:0000256" key="5">
    <source>
        <dbReference type="ARBA" id="ARBA00022824"/>
    </source>
</evidence>
<reference evidence="19" key="2">
    <citation type="submission" date="2025-09" db="UniProtKB">
        <authorList>
            <consortium name="Ensembl"/>
        </authorList>
    </citation>
    <scope>IDENTIFICATION</scope>
</reference>
<dbReference type="GeneTree" id="ENSGT00940000159261"/>
<feature type="domain" description="BZIP" evidence="18">
    <location>
        <begin position="217"/>
        <end position="280"/>
    </location>
</feature>
<sequence length="399" mass="44483">MTLTTDLGHDGMELFNLLLRSTEEPADFLSDHPWTLTINNAPSPQRSDADDFLDALLFDSSSSSVPASPLWLPCATQNGINEDPLTDPADSPHPASCTAFPAFDVHALPQPPSLENQPPPNEEKPDVSLDFGWESDGCHKEFGLTCYLSKNQAPLLAPSHSLSVKDLLLSNLGQAAQRIPQHSLQELVLNEDEKKLLAKEGVNLPCKLPLSKSEERILKKIRRKIRNKHSAQESRKKKREYVDSLEGRMSACSTQNLKLQRKIQQLEETNNALLEQLNQLQALLPNSSSKTTNRGTCILVLLFSFSLLISSHLQPDPYSQRSHAEYAGTTASSRSLQPMDEAGDVPPPPPPHLPLPSASWGFGGLRSLKERLWAWTHLPTFHCQDHRHEGYQSHWSRNM</sequence>
<evidence type="ECO:0000256" key="13">
    <source>
        <dbReference type="ARBA" id="ARBA00023180"/>
    </source>
</evidence>
<keyword evidence="9" id="KW-0238">DNA-binding</keyword>
<dbReference type="GeneID" id="108239471"/>
<dbReference type="InterPro" id="IPR046347">
    <property type="entry name" value="bZIP_sf"/>
</dbReference>
<evidence type="ECO:0000256" key="4">
    <source>
        <dbReference type="ARBA" id="ARBA00022692"/>
    </source>
</evidence>
<comment type="function">
    <text evidence="15">Transcriptional activator. Binds the cAMP response element (CRE). Activates transcription through box-B element and CRE. Seems to function synergistically with atf6. Regulates FGF21 transcription.</text>
</comment>
<keyword evidence="13" id="KW-0325">Glycoprotein</keyword>
<evidence type="ECO:0000256" key="3">
    <source>
        <dbReference type="ARBA" id="ARBA00011195"/>
    </source>
</evidence>
<keyword evidence="6" id="KW-0735">Signal-anchor</keyword>
<keyword evidence="11" id="KW-0010">Activator</keyword>
<evidence type="ECO:0000256" key="1">
    <source>
        <dbReference type="ARBA" id="ARBA00004648"/>
    </source>
</evidence>
<protein>
    <submittedName>
        <fullName evidence="19">Cyclic AMP-responsive element-binding protein 3-like protein 3-A</fullName>
    </submittedName>
</protein>
<evidence type="ECO:0000256" key="16">
    <source>
        <dbReference type="SAM" id="Coils"/>
    </source>
</evidence>
<evidence type="ECO:0000259" key="18">
    <source>
        <dbReference type="PROSITE" id="PS50217"/>
    </source>
</evidence>
<dbReference type="AlphaFoldDB" id="A0A3Q2ZZ78"/>
<feature type="compositionally biased region" description="Pro residues" evidence="17">
    <location>
        <begin position="109"/>
        <end position="120"/>
    </location>
</feature>
<dbReference type="PANTHER" id="PTHR45996:SF1">
    <property type="entry name" value="CYCLIC AMP-RESPONSIVE ELEMENT-BINDING PROTEIN 3-LIKE PROTEIN 3"/>
    <property type="match status" value="1"/>
</dbReference>
<feature type="region of interest" description="Disordered" evidence="17">
    <location>
        <begin position="107"/>
        <end position="126"/>
    </location>
</feature>
<dbReference type="PROSITE" id="PS00036">
    <property type="entry name" value="BZIP_BASIC"/>
    <property type="match status" value="1"/>
</dbReference>
<comment type="subunit">
    <text evidence="3">Binds DNA as a dimer.</text>
</comment>
<keyword evidence="20" id="KW-1185">Reference proteome</keyword>
<dbReference type="GO" id="GO:0005789">
    <property type="term" value="C:endoplasmic reticulum membrane"/>
    <property type="evidence" value="ECO:0007669"/>
    <property type="project" value="UniProtKB-SubCell"/>
</dbReference>
<keyword evidence="10" id="KW-0472">Membrane</keyword>
<evidence type="ECO:0000313" key="19">
    <source>
        <dbReference type="Ensembl" id="ENSKMAP00000009258.1"/>
    </source>
</evidence>
<evidence type="ECO:0000256" key="6">
    <source>
        <dbReference type="ARBA" id="ARBA00022968"/>
    </source>
</evidence>